<dbReference type="AlphaFoldDB" id="A0A2R6ABQ5"/>
<name>A0A2R6ABQ5_9ARCH</name>
<feature type="transmembrane region" description="Helical" evidence="10">
    <location>
        <begin position="41"/>
        <end position="66"/>
    </location>
</feature>
<feature type="transmembrane region" description="Helical" evidence="10">
    <location>
        <begin position="100"/>
        <end position="121"/>
    </location>
</feature>
<dbReference type="GO" id="GO:0016491">
    <property type="term" value="F:oxidoreductase activity"/>
    <property type="evidence" value="ECO:0007669"/>
    <property type="project" value="InterPro"/>
</dbReference>
<dbReference type="GO" id="GO:0046872">
    <property type="term" value="F:metal ion binding"/>
    <property type="evidence" value="ECO:0007669"/>
    <property type="project" value="UniProtKB-KW"/>
</dbReference>
<dbReference type="PROSITE" id="PS51003">
    <property type="entry name" value="CYTB_CTER"/>
    <property type="match status" value="1"/>
</dbReference>
<dbReference type="PANTHER" id="PTHR19271:SF16">
    <property type="entry name" value="CYTOCHROME B"/>
    <property type="match status" value="1"/>
</dbReference>
<evidence type="ECO:0000256" key="2">
    <source>
        <dbReference type="ARBA" id="ARBA00022448"/>
    </source>
</evidence>
<comment type="subcellular location">
    <subcellularLocation>
        <location evidence="1">Membrane</location>
        <topology evidence="1">Multi-pass membrane protein</topology>
    </subcellularLocation>
</comment>
<dbReference type="Pfam" id="PF13631">
    <property type="entry name" value="Cytochrom_B_N_2"/>
    <property type="match status" value="1"/>
</dbReference>
<dbReference type="Proteomes" id="UP000240880">
    <property type="component" value="Unassembled WGS sequence"/>
</dbReference>
<evidence type="ECO:0000313" key="14">
    <source>
        <dbReference type="Proteomes" id="UP000240880"/>
    </source>
</evidence>
<gene>
    <name evidence="13" type="ORF">B9Q01_03500</name>
</gene>
<dbReference type="InterPro" id="IPR016174">
    <property type="entry name" value="Di-haem_cyt_TM"/>
</dbReference>
<protein>
    <recommendedName>
        <fullName evidence="15">Cytochrome b/b6 N-terminal region profile domain-containing protein</fullName>
    </recommendedName>
</protein>
<keyword evidence="2" id="KW-0813">Transport</keyword>
<organism evidence="13 14">
    <name type="scientific">Candidatus Marsarchaeota G1 archaeon OSP_D</name>
    <dbReference type="NCBI Taxonomy" id="1978155"/>
    <lineage>
        <taxon>Archaea</taxon>
        <taxon>Candidatus Marsarchaeota</taxon>
        <taxon>Candidatus Marsarchaeota group 1</taxon>
    </lineage>
</organism>
<evidence type="ECO:0000256" key="6">
    <source>
        <dbReference type="ARBA" id="ARBA00022982"/>
    </source>
</evidence>
<dbReference type="SUPFAM" id="SSF81648">
    <property type="entry name" value="a domain/subunit of cytochrome bc1 complex (Ubiquinol-cytochrome c reductase)"/>
    <property type="match status" value="1"/>
</dbReference>
<feature type="transmembrane region" description="Helical" evidence="10">
    <location>
        <begin position="377"/>
        <end position="398"/>
    </location>
</feature>
<dbReference type="SUPFAM" id="SSF81342">
    <property type="entry name" value="Transmembrane di-heme cytochromes"/>
    <property type="match status" value="1"/>
</dbReference>
<comment type="caution">
    <text evidence="13">The sequence shown here is derived from an EMBL/GenBank/DDBJ whole genome shotgun (WGS) entry which is preliminary data.</text>
</comment>
<feature type="transmembrane region" description="Helical" evidence="10">
    <location>
        <begin position="198"/>
        <end position="216"/>
    </location>
</feature>
<dbReference type="Gene3D" id="1.20.810.10">
    <property type="entry name" value="Cytochrome Bc1 Complex, Chain C"/>
    <property type="match status" value="1"/>
</dbReference>
<sequence>MRRVSSKDPIDAIWRWIEERTGLRRLVLRPQPEFTLFNPHYWLGALAVISFVVQGFTGFFLMMYYVPQYVTTPFGAQNTAWQSVNYIITKVPYGALIASMHLYGAYAMIAIAFLHLLRNYYVGAYKKPRELMWILGMILGIITLLYAFTGYLLPMNVVSYGASSVGVQLASYLPGPIGRVLPELLKGTVFPDNTLNRFFAIHVVLLPILLLLVLGAKIGLVFEAHGAHGPVEISPKRGPRSRKVNWYPRLILYSMNLALFYLAILLIISALFPISAGTEYTGGPLGANILPDWYFVWTDIVLRASFFSGKYVVDGILAMLGVIVVIILLPFIDRSPTYHAAQRPLLTILWTAMVGELFGLTAYGYLTPSAQPVSTPIDIFVVYIAVPLVVIILGLVIYRFSPAYILNSGRLWGVKPAYTYKQYLEEVRGSEVLVKTNALDQESITDQESVKKIDGLTHPKKNQ</sequence>
<evidence type="ECO:0000256" key="7">
    <source>
        <dbReference type="ARBA" id="ARBA00022989"/>
    </source>
</evidence>
<evidence type="ECO:0000256" key="5">
    <source>
        <dbReference type="ARBA" id="ARBA00022723"/>
    </source>
</evidence>
<evidence type="ECO:0000256" key="1">
    <source>
        <dbReference type="ARBA" id="ARBA00004141"/>
    </source>
</evidence>
<evidence type="ECO:0000256" key="8">
    <source>
        <dbReference type="ARBA" id="ARBA00023004"/>
    </source>
</evidence>
<keyword evidence="6" id="KW-0249">Electron transport</keyword>
<keyword evidence="9 10" id="KW-0472">Membrane</keyword>
<dbReference type="InterPro" id="IPR005798">
    <property type="entry name" value="Cyt_b/b6_C"/>
</dbReference>
<dbReference type="GO" id="GO:0022904">
    <property type="term" value="P:respiratory electron transport chain"/>
    <property type="evidence" value="ECO:0007669"/>
    <property type="project" value="InterPro"/>
</dbReference>
<evidence type="ECO:0008006" key="15">
    <source>
        <dbReference type="Google" id="ProtNLM"/>
    </source>
</evidence>
<keyword evidence="5" id="KW-0479">Metal-binding</keyword>
<evidence type="ECO:0000313" key="13">
    <source>
        <dbReference type="EMBL" id="PSN83769.1"/>
    </source>
</evidence>
<dbReference type="GO" id="GO:0009055">
    <property type="term" value="F:electron transfer activity"/>
    <property type="evidence" value="ECO:0007669"/>
    <property type="project" value="InterPro"/>
</dbReference>
<proteinExistence type="predicted"/>
<feature type="transmembrane region" description="Helical" evidence="10">
    <location>
        <begin position="344"/>
        <end position="365"/>
    </location>
</feature>
<evidence type="ECO:0000256" key="9">
    <source>
        <dbReference type="ARBA" id="ARBA00023136"/>
    </source>
</evidence>
<evidence type="ECO:0000259" key="11">
    <source>
        <dbReference type="PROSITE" id="PS51002"/>
    </source>
</evidence>
<dbReference type="InterPro" id="IPR005797">
    <property type="entry name" value="Cyt_b/b6_N"/>
</dbReference>
<dbReference type="InterPro" id="IPR027387">
    <property type="entry name" value="Cytb/b6-like_sf"/>
</dbReference>
<evidence type="ECO:0000256" key="10">
    <source>
        <dbReference type="SAM" id="Phobius"/>
    </source>
</evidence>
<reference evidence="13 14" key="1">
    <citation type="submission" date="2017-04" db="EMBL/GenBank/DDBJ databases">
        <title>Novel microbial lineages endemic to geothermal iron-oxide mats fill important gaps in the evolutionary history of Archaea.</title>
        <authorList>
            <person name="Jay Z.J."/>
            <person name="Beam J.P."/>
            <person name="Dlakic M."/>
            <person name="Rusch D.B."/>
            <person name="Kozubal M.A."/>
            <person name="Inskeep W.P."/>
        </authorList>
    </citation>
    <scope>NUCLEOTIDE SEQUENCE [LARGE SCALE GENOMIC DNA]</scope>
    <source>
        <strain evidence="13">OSP_D</strain>
    </source>
</reference>
<keyword evidence="7 10" id="KW-1133">Transmembrane helix</keyword>
<keyword evidence="4 10" id="KW-0812">Transmembrane</keyword>
<dbReference type="GO" id="GO:0016020">
    <property type="term" value="C:membrane"/>
    <property type="evidence" value="ECO:0007669"/>
    <property type="project" value="UniProtKB-SubCell"/>
</dbReference>
<dbReference type="EMBL" id="NEXC01000015">
    <property type="protein sequence ID" value="PSN83769.1"/>
    <property type="molecule type" value="Genomic_DNA"/>
</dbReference>
<keyword evidence="8" id="KW-0408">Iron</keyword>
<dbReference type="InterPro" id="IPR036150">
    <property type="entry name" value="Cyt_b/b6_C_sf"/>
</dbReference>
<evidence type="ECO:0000259" key="12">
    <source>
        <dbReference type="PROSITE" id="PS51003"/>
    </source>
</evidence>
<keyword evidence="3" id="KW-0349">Heme</keyword>
<feature type="domain" description="Cytochrome b/b6 N-terminal region profile" evidence="11">
    <location>
        <begin position="13"/>
        <end position="231"/>
    </location>
</feature>
<evidence type="ECO:0000256" key="4">
    <source>
        <dbReference type="ARBA" id="ARBA00022692"/>
    </source>
</evidence>
<dbReference type="PROSITE" id="PS51002">
    <property type="entry name" value="CYTB_NTER"/>
    <property type="match status" value="1"/>
</dbReference>
<feature type="transmembrane region" description="Helical" evidence="10">
    <location>
        <begin position="133"/>
        <end position="153"/>
    </location>
</feature>
<dbReference type="Pfam" id="PF00032">
    <property type="entry name" value="Cytochrom_B_C"/>
    <property type="match status" value="1"/>
</dbReference>
<evidence type="ECO:0000256" key="3">
    <source>
        <dbReference type="ARBA" id="ARBA00022617"/>
    </source>
</evidence>
<dbReference type="PANTHER" id="PTHR19271">
    <property type="entry name" value="CYTOCHROME B"/>
    <property type="match status" value="1"/>
</dbReference>
<feature type="transmembrane region" description="Helical" evidence="10">
    <location>
        <begin position="250"/>
        <end position="274"/>
    </location>
</feature>
<feature type="transmembrane region" description="Helical" evidence="10">
    <location>
        <begin position="311"/>
        <end position="332"/>
    </location>
</feature>
<feature type="domain" description="Cytochrome b/b6 C-terminal region profile" evidence="12">
    <location>
        <begin position="287"/>
        <end position="405"/>
    </location>
</feature>
<accession>A0A2R6ABQ5</accession>